<feature type="transmembrane region" description="Helical" evidence="1">
    <location>
        <begin position="120"/>
        <end position="140"/>
    </location>
</feature>
<proteinExistence type="predicted"/>
<dbReference type="InterPro" id="IPR005325">
    <property type="entry name" value="DUF308_memb"/>
</dbReference>
<reference evidence="2 3" key="1">
    <citation type="submission" date="2022-08" db="EMBL/GenBank/DDBJ databases">
        <authorList>
            <person name="Zeman M."/>
            <person name="Kubasova T."/>
        </authorList>
    </citation>
    <scope>NUCLEOTIDE SEQUENCE [LARGE SCALE GENOMIC DNA]</scope>
    <source>
        <strain evidence="2 3">ET62</strain>
    </source>
</reference>
<accession>A0AAW5NAK8</accession>
<feature type="transmembrane region" description="Helical" evidence="1">
    <location>
        <begin position="66"/>
        <end position="88"/>
    </location>
</feature>
<evidence type="ECO:0000313" key="2">
    <source>
        <dbReference type="EMBL" id="MCR8874854.1"/>
    </source>
</evidence>
<keyword evidence="1" id="KW-1133">Transmembrane helix</keyword>
<dbReference type="EMBL" id="JANRHJ010000015">
    <property type="protein sequence ID" value="MCR8874854.1"/>
    <property type="molecule type" value="Genomic_DNA"/>
</dbReference>
<keyword evidence="3" id="KW-1185">Reference proteome</keyword>
<dbReference type="GO" id="GO:0005886">
    <property type="term" value="C:plasma membrane"/>
    <property type="evidence" value="ECO:0007669"/>
    <property type="project" value="TreeGrafter"/>
</dbReference>
<keyword evidence="1" id="KW-0812">Transmembrane</keyword>
<feature type="transmembrane region" description="Helical" evidence="1">
    <location>
        <begin position="30"/>
        <end position="54"/>
    </location>
</feature>
<gene>
    <name evidence="2" type="ORF">NW209_12690</name>
</gene>
<feature type="transmembrane region" description="Helical" evidence="1">
    <location>
        <begin position="7"/>
        <end position="24"/>
    </location>
</feature>
<dbReference type="PANTHER" id="PTHR34989:SF1">
    <property type="entry name" value="PROTEIN HDED"/>
    <property type="match status" value="1"/>
</dbReference>
<evidence type="ECO:0000256" key="1">
    <source>
        <dbReference type="SAM" id="Phobius"/>
    </source>
</evidence>
<evidence type="ECO:0000313" key="3">
    <source>
        <dbReference type="Proteomes" id="UP001204579"/>
    </source>
</evidence>
<dbReference type="Proteomes" id="UP001204579">
    <property type="component" value="Unassembled WGS sequence"/>
</dbReference>
<dbReference type="PANTHER" id="PTHR34989">
    <property type="entry name" value="PROTEIN HDED"/>
    <property type="match status" value="1"/>
</dbReference>
<dbReference type="Pfam" id="PF03729">
    <property type="entry name" value="DUF308"/>
    <property type="match status" value="2"/>
</dbReference>
<dbReference type="InterPro" id="IPR052712">
    <property type="entry name" value="Acid_resist_chaperone_HdeD"/>
</dbReference>
<protein>
    <submittedName>
        <fullName evidence="2">DUF308 domain-containing protein</fullName>
    </submittedName>
</protein>
<sequence length="190" mass="20796">MKSFNYAVLSSLCALIIGLLLVVWPGQAIIYLVLTIGVLFLLPGLFGLVSYVMTARKRREAGYGSPFPIVALGSTLFGIWLVVMPGFFVTSLMYVLGVLLVFAGVSQLANLVAARSSVHVPWGVYIVPLLVLAAGMVVLFDPFTAAEVPFMILGCSSIVYALMDLFRLFKYRRRVASQIQDITPIEEIKD</sequence>
<name>A0AAW5NAK8_9BACT</name>
<dbReference type="AlphaFoldDB" id="A0AAW5NAK8"/>
<comment type="caution">
    <text evidence="2">The sequence shown here is derived from an EMBL/GenBank/DDBJ whole genome shotgun (WGS) entry which is preliminary data.</text>
</comment>
<dbReference type="RefSeq" id="WP_258336107.1">
    <property type="nucleotide sequence ID" value="NZ_DYUJ01000012.1"/>
</dbReference>
<feature type="transmembrane region" description="Helical" evidence="1">
    <location>
        <begin position="146"/>
        <end position="166"/>
    </location>
</feature>
<keyword evidence="1" id="KW-0472">Membrane</keyword>
<organism evidence="2 3">
    <name type="scientific">Phocaeicola barnesiae</name>
    <dbReference type="NCBI Taxonomy" id="376804"/>
    <lineage>
        <taxon>Bacteria</taxon>
        <taxon>Pseudomonadati</taxon>
        <taxon>Bacteroidota</taxon>
        <taxon>Bacteroidia</taxon>
        <taxon>Bacteroidales</taxon>
        <taxon>Bacteroidaceae</taxon>
        <taxon>Phocaeicola</taxon>
    </lineage>
</organism>
<feature type="transmembrane region" description="Helical" evidence="1">
    <location>
        <begin position="94"/>
        <end position="113"/>
    </location>
</feature>